<keyword evidence="3" id="KW-0479">Metal-binding</keyword>
<keyword evidence="7" id="KW-1185">Reference proteome</keyword>
<evidence type="ECO:0008006" key="8">
    <source>
        <dbReference type="Google" id="ProtNLM"/>
    </source>
</evidence>
<dbReference type="GO" id="GO:0046872">
    <property type="term" value="F:metal ion binding"/>
    <property type="evidence" value="ECO:0007669"/>
    <property type="project" value="UniProtKB-KW"/>
</dbReference>
<dbReference type="InterPro" id="IPR008775">
    <property type="entry name" value="Phytyl_CoA_dOase-like"/>
</dbReference>
<accession>A0A0D2CBD8</accession>
<dbReference type="RefSeq" id="XP_016247946.1">
    <property type="nucleotide sequence ID" value="XM_016394527.1"/>
</dbReference>
<dbReference type="GeneID" id="27346634"/>
<gene>
    <name evidence="6" type="ORF">PV07_07440</name>
</gene>
<dbReference type="VEuPathDB" id="FungiDB:PV07_07440"/>
<dbReference type="PANTHER" id="PTHR20883:SF15">
    <property type="entry name" value="PHYTANOYL-COA DIOXYGENASE DOMAIN-CONTAINING PROTEIN 1"/>
    <property type="match status" value="1"/>
</dbReference>
<evidence type="ECO:0000256" key="1">
    <source>
        <dbReference type="ARBA" id="ARBA00001962"/>
    </source>
</evidence>
<evidence type="ECO:0000256" key="4">
    <source>
        <dbReference type="ARBA" id="ARBA00023004"/>
    </source>
</evidence>
<dbReference type="HOGENOM" id="CLU_048953_0_1_1"/>
<evidence type="ECO:0000313" key="6">
    <source>
        <dbReference type="EMBL" id="KIW27730.1"/>
    </source>
</evidence>
<reference evidence="6 7" key="1">
    <citation type="submission" date="2015-01" db="EMBL/GenBank/DDBJ databases">
        <title>The Genome Sequence of Cladophialophora immunda CBS83496.</title>
        <authorList>
            <consortium name="The Broad Institute Genomics Platform"/>
            <person name="Cuomo C."/>
            <person name="de Hoog S."/>
            <person name="Gorbushina A."/>
            <person name="Stielow B."/>
            <person name="Teixiera M."/>
            <person name="Abouelleil A."/>
            <person name="Chapman S.B."/>
            <person name="Priest M."/>
            <person name="Young S.K."/>
            <person name="Wortman J."/>
            <person name="Nusbaum C."/>
            <person name="Birren B."/>
        </authorList>
    </citation>
    <scope>NUCLEOTIDE SEQUENCE [LARGE SCALE GENOMIC DNA]</scope>
    <source>
        <strain evidence="6 7">CBS 83496</strain>
    </source>
</reference>
<dbReference type="STRING" id="569365.A0A0D2CBD8"/>
<keyword evidence="4" id="KW-0408">Iron</keyword>
<dbReference type="Gene3D" id="2.60.120.620">
    <property type="entry name" value="q2cbj1_9rhob like domain"/>
    <property type="match status" value="1"/>
</dbReference>
<comment type="cofactor">
    <cofactor evidence="1">
        <name>Fe cation</name>
        <dbReference type="ChEBI" id="CHEBI:24875"/>
    </cofactor>
</comment>
<dbReference type="SUPFAM" id="SSF51197">
    <property type="entry name" value="Clavaminate synthase-like"/>
    <property type="match status" value="1"/>
</dbReference>
<protein>
    <recommendedName>
        <fullName evidence="8">Fe2OG dioxygenase domain-containing protein</fullName>
    </recommendedName>
</protein>
<dbReference type="Pfam" id="PF05721">
    <property type="entry name" value="PhyH"/>
    <property type="match status" value="1"/>
</dbReference>
<dbReference type="Proteomes" id="UP000054466">
    <property type="component" value="Unassembled WGS sequence"/>
</dbReference>
<proteinExistence type="inferred from homology"/>
<evidence type="ECO:0000256" key="3">
    <source>
        <dbReference type="ARBA" id="ARBA00022723"/>
    </source>
</evidence>
<evidence type="ECO:0000256" key="5">
    <source>
        <dbReference type="SAM" id="MobiDB-lite"/>
    </source>
</evidence>
<feature type="region of interest" description="Disordered" evidence="5">
    <location>
        <begin position="236"/>
        <end position="263"/>
    </location>
</feature>
<comment type="similarity">
    <text evidence="2">Belongs to the PhyH family.</text>
</comment>
<organism evidence="6 7">
    <name type="scientific">Cladophialophora immunda</name>
    <dbReference type="NCBI Taxonomy" id="569365"/>
    <lineage>
        <taxon>Eukaryota</taxon>
        <taxon>Fungi</taxon>
        <taxon>Dikarya</taxon>
        <taxon>Ascomycota</taxon>
        <taxon>Pezizomycotina</taxon>
        <taxon>Eurotiomycetes</taxon>
        <taxon>Chaetothyriomycetidae</taxon>
        <taxon>Chaetothyriales</taxon>
        <taxon>Herpotrichiellaceae</taxon>
        <taxon>Cladophialophora</taxon>
    </lineage>
</organism>
<dbReference type="PANTHER" id="PTHR20883">
    <property type="entry name" value="PHYTANOYL-COA DIOXYGENASE DOMAIN CONTAINING 1"/>
    <property type="match status" value="1"/>
</dbReference>
<dbReference type="AlphaFoldDB" id="A0A0D2CBD8"/>
<sequence length="334" mass="36786">MAPSRLSPDPPSETPPAGLTPKQVASFQRDGYLIIPSYLSRETCQTLLSKTHELLSEFPLEDHPMTRFTTGTDEAGRPTEKTHVGDDYFLTSGDQVRFFFEEDAFDAGTGALTKPKERAINKIGHNLHGLVGEFGAVSHAGEVGRRNAAIARALGYRDPRLLQSMVICKQPEIGGAVPPHQDSSFLYTRRPSAVGFWLALEDATAENGCLSFAPGSHRRAPVRDRFVRRAVDGSAGTTFESVPDEDGRWPRDFEHDEGSPGGEEEEEYVLGEVEAGSLVLIHGNILHKSEKNTSQKGRIIYTFHLIEGEEHYDDKNWLQIPGGPEAFTKLDGKS</sequence>
<evidence type="ECO:0000256" key="2">
    <source>
        <dbReference type="ARBA" id="ARBA00005830"/>
    </source>
</evidence>
<dbReference type="EMBL" id="KN847043">
    <property type="protein sequence ID" value="KIW27730.1"/>
    <property type="molecule type" value="Genomic_DNA"/>
</dbReference>
<evidence type="ECO:0000313" key="7">
    <source>
        <dbReference type="Proteomes" id="UP000054466"/>
    </source>
</evidence>
<feature type="region of interest" description="Disordered" evidence="5">
    <location>
        <begin position="1"/>
        <end position="21"/>
    </location>
</feature>
<feature type="compositionally biased region" description="Basic and acidic residues" evidence="5">
    <location>
        <begin position="245"/>
        <end position="258"/>
    </location>
</feature>
<dbReference type="OrthoDB" id="445007at2759"/>
<name>A0A0D2CBD8_9EURO</name>